<accession>A0A401H5P6</accession>
<evidence type="ECO:0000313" key="1">
    <source>
        <dbReference type="EMBL" id="GBE89721.1"/>
    </source>
</evidence>
<dbReference type="GeneID" id="38786638"/>
<sequence length="275" mass="31635">MSTLRFPDQHSYTSPKPTYELARYDDANSNLQLAATNTLRIHHGHSVIYTATLQIPNQPAQAVICKVVLGKRGVARLRNEVDMYWRIAELQGDVVPRCFGLFEGELEDGPSACLVLQDCGERLYKEFFATSWTFRYDLIIAMSKIHNAGVAHRDFAPRNIVVSNDNKPFIIDFDRAKKHDCYAATDIIFNTPEPREMRDQCQELWLACKSVDVWKPRSLRYMGYFVPLEYADTPEMLATRAPEGTPEEEALKQARLSIAIHKERMRLRAHCLYYS</sequence>
<protein>
    <recommendedName>
        <fullName evidence="3">Non-specific serine/threonine protein kinase</fullName>
    </recommendedName>
</protein>
<dbReference type="STRING" id="139825.A0A401H5P6"/>
<gene>
    <name evidence="1" type="ORF">SCP_1700450</name>
</gene>
<dbReference type="Proteomes" id="UP000287166">
    <property type="component" value="Unassembled WGS sequence"/>
</dbReference>
<dbReference type="InterPro" id="IPR011009">
    <property type="entry name" value="Kinase-like_dom_sf"/>
</dbReference>
<evidence type="ECO:0000313" key="2">
    <source>
        <dbReference type="Proteomes" id="UP000287166"/>
    </source>
</evidence>
<evidence type="ECO:0008006" key="3">
    <source>
        <dbReference type="Google" id="ProtNLM"/>
    </source>
</evidence>
<dbReference type="SUPFAM" id="SSF56112">
    <property type="entry name" value="Protein kinase-like (PK-like)"/>
    <property type="match status" value="1"/>
</dbReference>
<reference evidence="1 2" key="1">
    <citation type="journal article" date="2018" name="Sci. Rep.">
        <title>Genome sequence of the cauliflower mushroom Sparassis crispa (Hanabiratake) and its association with beneficial usage.</title>
        <authorList>
            <person name="Kiyama R."/>
            <person name="Furutani Y."/>
            <person name="Kawaguchi K."/>
            <person name="Nakanishi T."/>
        </authorList>
    </citation>
    <scope>NUCLEOTIDE SEQUENCE [LARGE SCALE GENOMIC DNA]</scope>
</reference>
<dbReference type="RefSeq" id="XP_027620634.1">
    <property type="nucleotide sequence ID" value="XM_027764833.1"/>
</dbReference>
<dbReference type="OrthoDB" id="2740102at2759"/>
<comment type="caution">
    <text evidence="1">The sequence shown here is derived from an EMBL/GenBank/DDBJ whole genome shotgun (WGS) entry which is preliminary data.</text>
</comment>
<dbReference type="PANTHER" id="PTHR37171:SF1">
    <property type="entry name" value="SERINE_THREONINE-PROTEIN KINASE YRZF-RELATED"/>
    <property type="match status" value="1"/>
</dbReference>
<dbReference type="AlphaFoldDB" id="A0A401H5P6"/>
<dbReference type="PANTHER" id="PTHR37171">
    <property type="entry name" value="SERINE/THREONINE-PROTEIN KINASE YRZF-RELATED"/>
    <property type="match status" value="1"/>
</dbReference>
<dbReference type="Pfam" id="PF06293">
    <property type="entry name" value="Kdo"/>
    <property type="match status" value="1"/>
</dbReference>
<organism evidence="1 2">
    <name type="scientific">Sparassis crispa</name>
    <dbReference type="NCBI Taxonomy" id="139825"/>
    <lineage>
        <taxon>Eukaryota</taxon>
        <taxon>Fungi</taxon>
        <taxon>Dikarya</taxon>
        <taxon>Basidiomycota</taxon>
        <taxon>Agaricomycotina</taxon>
        <taxon>Agaricomycetes</taxon>
        <taxon>Polyporales</taxon>
        <taxon>Sparassidaceae</taxon>
        <taxon>Sparassis</taxon>
    </lineage>
</organism>
<dbReference type="InterPro" id="IPR052396">
    <property type="entry name" value="Meiotic_Drive_Suppr_Kinase"/>
</dbReference>
<proteinExistence type="predicted"/>
<keyword evidence="2" id="KW-1185">Reference proteome</keyword>
<name>A0A401H5P6_9APHY</name>
<dbReference type="EMBL" id="BFAD01000017">
    <property type="protein sequence ID" value="GBE89721.1"/>
    <property type="molecule type" value="Genomic_DNA"/>
</dbReference>
<dbReference type="Gene3D" id="1.10.510.10">
    <property type="entry name" value="Transferase(Phosphotransferase) domain 1"/>
    <property type="match status" value="1"/>
</dbReference>
<dbReference type="InParanoid" id="A0A401H5P6"/>